<dbReference type="Gene3D" id="2.40.10.350">
    <property type="entry name" value="Rod shape-determining protein MreC, domain 2"/>
    <property type="match status" value="1"/>
</dbReference>
<dbReference type="InterPro" id="IPR055342">
    <property type="entry name" value="MreC_beta-barrel_core"/>
</dbReference>
<organism evidence="8 9">
    <name type="scientific">Candidatus Uhrbacteria bacterium CG_4_9_14_3_um_filter_36_7</name>
    <dbReference type="NCBI Taxonomy" id="1975033"/>
    <lineage>
        <taxon>Bacteria</taxon>
        <taxon>Candidatus Uhriibacteriota</taxon>
    </lineage>
</organism>
<dbReference type="InterPro" id="IPR042177">
    <property type="entry name" value="Cell/Rod_1"/>
</dbReference>
<comment type="similarity">
    <text evidence="1">Belongs to the MreC family.</text>
</comment>
<protein>
    <recommendedName>
        <fullName evidence="2">Cell shape-determining protein MreC</fullName>
    </recommendedName>
    <alternativeName>
        <fullName evidence="4">Cell shape protein MreC</fullName>
    </alternativeName>
</protein>
<evidence type="ECO:0000256" key="2">
    <source>
        <dbReference type="ARBA" id="ARBA00013855"/>
    </source>
</evidence>
<dbReference type="GO" id="GO:0005886">
    <property type="term" value="C:plasma membrane"/>
    <property type="evidence" value="ECO:0007669"/>
    <property type="project" value="TreeGrafter"/>
</dbReference>
<evidence type="ECO:0000256" key="3">
    <source>
        <dbReference type="ARBA" id="ARBA00022960"/>
    </source>
</evidence>
<dbReference type="Proteomes" id="UP000229749">
    <property type="component" value="Unassembled WGS sequence"/>
</dbReference>
<keyword evidence="5" id="KW-0175">Coiled coil</keyword>
<dbReference type="InterPro" id="IPR007221">
    <property type="entry name" value="MreC"/>
</dbReference>
<evidence type="ECO:0000256" key="6">
    <source>
        <dbReference type="SAM" id="Phobius"/>
    </source>
</evidence>
<keyword evidence="6" id="KW-0472">Membrane</keyword>
<keyword evidence="6" id="KW-1133">Transmembrane helix</keyword>
<evidence type="ECO:0000256" key="4">
    <source>
        <dbReference type="ARBA" id="ARBA00032089"/>
    </source>
</evidence>
<keyword evidence="6" id="KW-0812">Transmembrane</keyword>
<proteinExistence type="inferred from homology"/>
<evidence type="ECO:0000256" key="1">
    <source>
        <dbReference type="ARBA" id="ARBA00009369"/>
    </source>
</evidence>
<dbReference type="EMBL" id="PFWS01000004">
    <property type="protein sequence ID" value="PJA47750.1"/>
    <property type="molecule type" value="Genomic_DNA"/>
</dbReference>
<dbReference type="InterPro" id="IPR042175">
    <property type="entry name" value="Cell/Rod_MreC_2"/>
</dbReference>
<keyword evidence="3" id="KW-0133">Cell shape</keyword>
<feature type="coiled-coil region" evidence="5">
    <location>
        <begin position="70"/>
        <end position="97"/>
    </location>
</feature>
<reference evidence="9" key="1">
    <citation type="submission" date="2017-09" db="EMBL/GenBank/DDBJ databases">
        <title>Depth-based differentiation of microbial function through sediment-hosted aquifers and enrichment of novel symbionts in the deep terrestrial subsurface.</title>
        <authorList>
            <person name="Probst A.J."/>
            <person name="Ladd B."/>
            <person name="Jarett J.K."/>
            <person name="Geller-Mcgrath D.E."/>
            <person name="Sieber C.M.K."/>
            <person name="Emerson J.B."/>
            <person name="Anantharaman K."/>
            <person name="Thomas B.C."/>
            <person name="Malmstrom R."/>
            <person name="Stieglmeier M."/>
            <person name="Klingl A."/>
            <person name="Woyke T."/>
            <person name="Ryan C.M."/>
            <person name="Banfield J.F."/>
        </authorList>
    </citation>
    <scope>NUCLEOTIDE SEQUENCE [LARGE SCALE GENOMIC DNA]</scope>
</reference>
<comment type="caution">
    <text evidence="8">The sequence shown here is derived from an EMBL/GenBank/DDBJ whole genome shotgun (WGS) entry which is preliminary data.</text>
</comment>
<dbReference type="AlphaFoldDB" id="A0A2M7XIE2"/>
<dbReference type="Pfam" id="PF04085">
    <property type="entry name" value="MreC"/>
    <property type="match status" value="1"/>
</dbReference>
<name>A0A2M7XIE2_9BACT</name>
<evidence type="ECO:0000259" key="7">
    <source>
        <dbReference type="Pfam" id="PF04085"/>
    </source>
</evidence>
<feature type="domain" description="Rod shape-determining protein MreC beta-barrel core" evidence="7">
    <location>
        <begin position="107"/>
        <end position="250"/>
    </location>
</feature>
<dbReference type="PANTHER" id="PTHR34138:SF1">
    <property type="entry name" value="CELL SHAPE-DETERMINING PROTEIN MREC"/>
    <property type="match status" value="1"/>
</dbReference>
<gene>
    <name evidence="8" type="primary">mreC</name>
    <name evidence="8" type="ORF">CO172_00230</name>
</gene>
<dbReference type="PANTHER" id="PTHR34138">
    <property type="entry name" value="CELL SHAPE-DETERMINING PROTEIN MREC"/>
    <property type="match status" value="1"/>
</dbReference>
<feature type="transmembrane region" description="Helical" evidence="6">
    <location>
        <begin position="12"/>
        <end position="33"/>
    </location>
</feature>
<evidence type="ECO:0000313" key="9">
    <source>
        <dbReference type="Proteomes" id="UP000229749"/>
    </source>
</evidence>
<dbReference type="GO" id="GO:0008360">
    <property type="term" value="P:regulation of cell shape"/>
    <property type="evidence" value="ECO:0007669"/>
    <property type="project" value="UniProtKB-KW"/>
</dbReference>
<accession>A0A2M7XIE2</accession>
<dbReference type="NCBIfam" id="TIGR00219">
    <property type="entry name" value="mreC"/>
    <property type="match status" value="1"/>
</dbReference>
<dbReference type="Gene3D" id="2.40.10.340">
    <property type="entry name" value="Rod shape-determining protein MreC, domain 1"/>
    <property type="match status" value="1"/>
</dbReference>
<evidence type="ECO:0000256" key="5">
    <source>
        <dbReference type="SAM" id="Coils"/>
    </source>
</evidence>
<sequence>MSRRSFWKSRRSFFVFIFLGLFLLFLIAFPFIIMRLMIPFQQLFVQTGSSLASYRQTPQQDETDLSNETLAQLYIELAQLQDENKNLREQLNFLENRSYNHVSASILAHSLGTFQATFLIDRGSDDGIQVGDPVMVSKGVLIGKVQKVWKQQAKIQALTDRESKTAATILSSRETLGVIEGDLGGFLRFKFIPKQIDLEIGDIIITSGLETAIVPDLLIGKVHAIKEEENKAFKEAIIEPFVDYRLYASINVLTRSFLYE</sequence>
<evidence type="ECO:0000313" key="8">
    <source>
        <dbReference type="EMBL" id="PJA47750.1"/>
    </source>
</evidence>